<feature type="compositionally biased region" description="Basic and acidic residues" evidence="8">
    <location>
        <begin position="3333"/>
        <end position="3344"/>
    </location>
</feature>
<feature type="compositionally biased region" description="Polar residues" evidence="8">
    <location>
        <begin position="3701"/>
        <end position="3719"/>
    </location>
</feature>
<feature type="compositionally biased region" description="Basic and acidic residues" evidence="8">
    <location>
        <begin position="237"/>
        <end position="249"/>
    </location>
</feature>
<feature type="region of interest" description="Disordered" evidence="8">
    <location>
        <begin position="2349"/>
        <end position="2373"/>
    </location>
</feature>
<feature type="compositionally biased region" description="Basic and acidic residues" evidence="8">
    <location>
        <begin position="3799"/>
        <end position="3809"/>
    </location>
</feature>
<feature type="region of interest" description="Disordered" evidence="8">
    <location>
        <begin position="482"/>
        <end position="629"/>
    </location>
</feature>
<accession>A0A8C9UZ40</accession>
<evidence type="ECO:0000256" key="8">
    <source>
        <dbReference type="SAM" id="MobiDB-lite"/>
    </source>
</evidence>
<keyword evidence="4" id="KW-0597">Phosphoprotein</keyword>
<keyword evidence="6" id="KW-0206">Cytoskeleton</keyword>
<feature type="compositionally biased region" description="Basic and acidic residues" evidence="8">
    <location>
        <begin position="1024"/>
        <end position="1046"/>
    </location>
</feature>
<feature type="domain" description="Transforming acidic coiled-coil-containing protein C-terminal" evidence="9">
    <location>
        <begin position="4057"/>
        <end position="4255"/>
    </location>
</feature>
<feature type="compositionally biased region" description="Polar residues" evidence="8">
    <location>
        <begin position="1119"/>
        <end position="1131"/>
    </location>
</feature>
<feature type="compositionally biased region" description="Basic and acidic residues" evidence="8">
    <location>
        <begin position="48"/>
        <end position="64"/>
    </location>
</feature>
<feature type="compositionally biased region" description="Basic and acidic residues" evidence="8">
    <location>
        <begin position="2137"/>
        <end position="2146"/>
    </location>
</feature>
<feature type="compositionally biased region" description="Pro residues" evidence="8">
    <location>
        <begin position="3244"/>
        <end position="3254"/>
    </location>
</feature>
<feature type="region of interest" description="Disordered" evidence="8">
    <location>
        <begin position="3887"/>
        <end position="4058"/>
    </location>
</feature>
<feature type="compositionally biased region" description="Basic and acidic residues" evidence="8">
    <location>
        <begin position="2079"/>
        <end position="2089"/>
    </location>
</feature>
<feature type="region of interest" description="Disordered" evidence="8">
    <location>
        <begin position="1863"/>
        <end position="1917"/>
    </location>
</feature>
<reference evidence="10 11" key="1">
    <citation type="submission" date="2019-04" db="EMBL/GenBank/DDBJ databases">
        <authorList>
            <consortium name="Wellcome Sanger Institute Data Sharing"/>
        </authorList>
    </citation>
    <scope>NUCLEOTIDE SEQUENCE [LARGE SCALE GENOMIC DNA]</scope>
</reference>
<feature type="compositionally biased region" description="Basic residues" evidence="8">
    <location>
        <begin position="3397"/>
        <end position="3412"/>
    </location>
</feature>
<feature type="region of interest" description="Disordered" evidence="8">
    <location>
        <begin position="3769"/>
        <end position="3842"/>
    </location>
</feature>
<dbReference type="Proteomes" id="UP000694397">
    <property type="component" value="Chromosome 8"/>
</dbReference>
<dbReference type="Ensembl" id="ENSSFOT00015005357.2">
    <property type="protein sequence ID" value="ENSSFOP00015005270.2"/>
    <property type="gene ID" value="ENSSFOG00015003422.2"/>
</dbReference>
<feature type="compositionally biased region" description="Acidic residues" evidence="8">
    <location>
        <begin position="1714"/>
        <end position="1723"/>
    </location>
</feature>
<feature type="compositionally biased region" description="Polar residues" evidence="8">
    <location>
        <begin position="3257"/>
        <end position="3275"/>
    </location>
</feature>
<feature type="compositionally biased region" description="Basic and acidic residues" evidence="8">
    <location>
        <begin position="3114"/>
        <end position="3129"/>
    </location>
</feature>
<dbReference type="GO" id="GO:0021987">
    <property type="term" value="P:cerebral cortex development"/>
    <property type="evidence" value="ECO:0007669"/>
    <property type="project" value="TreeGrafter"/>
</dbReference>
<feature type="region of interest" description="Disordered" evidence="8">
    <location>
        <begin position="3014"/>
        <end position="3065"/>
    </location>
</feature>
<protein>
    <recommendedName>
        <fullName evidence="9">Transforming acidic coiled-coil-containing protein C-terminal domain-containing protein</fullName>
    </recommendedName>
</protein>
<feature type="compositionally biased region" description="Polar residues" evidence="8">
    <location>
        <begin position="3961"/>
        <end position="3973"/>
    </location>
</feature>
<dbReference type="GO" id="GO:0007097">
    <property type="term" value="P:nuclear migration"/>
    <property type="evidence" value="ECO:0007669"/>
    <property type="project" value="TreeGrafter"/>
</dbReference>
<feature type="region of interest" description="Disordered" evidence="8">
    <location>
        <begin position="1178"/>
        <end position="1252"/>
    </location>
</feature>
<feature type="region of interest" description="Disordered" evidence="8">
    <location>
        <begin position="1708"/>
        <end position="1728"/>
    </location>
</feature>
<evidence type="ECO:0000313" key="11">
    <source>
        <dbReference type="Proteomes" id="UP000694397"/>
    </source>
</evidence>
<evidence type="ECO:0000313" key="10">
    <source>
        <dbReference type="Ensembl" id="ENSSFOP00015005270.2"/>
    </source>
</evidence>
<keyword evidence="3" id="KW-0963">Cytoplasm</keyword>
<evidence type="ECO:0000259" key="9">
    <source>
        <dbReference type="Pfam" id="PF05010"/>
    </source>
</evidence>
<keyword evidence="5 7" id="KW-0175">Coiled coil</keyword>
<sequence length="4261" mass="459028">MLLGRGLSGAFLECEQQMVHLLEHHQVPMATGDMDRCLTMPLPEDSDRESGETTRETAIREGHGQSEQPLPSFTVKGNRVKSNESSTKPSETMSSGGVIETYSFSFRDYIMGTTCGEVDKADEKANNSRGASWDFKPFCEEPLKDSNETPAGSQMAVAEKAPLDLLDVTQKDTIHTTLPSESIIDLSGEIQKCTINCKQTNSVAKADLPTREQTESQSEANTKENIVYHKIPSNKTQEQRQTKEDKLLETKNSQINTESDTELRETNLETDCVKETQTDLTNDAKMETGVFKEAANGTRTVAQTELERGTKADTLTWSEMQTMAEPPKEIQAKRELTRGSPEEEGLEFWIEGPTEIDSTIEAKQEPEADLGKEKNKELLEDVQLSYGSTEAVLPMESKPNSVKEAQPEIKPNSFEGIQRGQLKIPLISCAEEKSMTYETVVIHTGAVSDGDQARNKTVKMQLEFDGDTRVGAELQLQAAADSEVKAQRASDSIVLNPELSTEPELGLRSGQSTETDIKTKTNSWAGVSAPEMSETDAKTQRDAQKGLSTQDNVETALNSQTDQQTEVSFQKSAETHMISQTTLSTQEDTETGMEMQANTARDAESGLNAQTNQEAGLHTQGSTEKHDSQEWLSTMRSMVTDVQQFQEGLGAETNAEAKPKTKLDQQTKLETQKKTQTDTPEALSTKKCAGTVLKEVALGIGVSTNESIETPVKEQEGLNAKEEDPPRDWLYYQEQLSHQRQSNICSPSSLPENGQDNLTASVISPAPGPPPPQRHKQPSTPSGTDGPRNLISGVATPYHSHPFTGAGKNDKNESTTSVVVMDRSVSETNLHPDSCGGINAGVHMGQEKVLPLGSGNAGVDSVLEVASAAAAALPLTTPTEPETIKGKGEKEGCDSSEGTAKAANSQTVAGTRELIVPRSSAAAEPTEIILAVHQDPLLISAKSDCSSALAESDSYPSAGSYIEMPHSSAEREGAKGEGGLPKSSPESNVHSLAEGRGVERDSLCIEDQSDVSPTKPPGCNSEEESGKRLEAGGSEREGREGNEKRGGSTGFGVPARPASRTPATETATATEWLPEHLAGGRHNARPPPDVNQLLPTSQHRHELIASAEGDSAERDLQAHPQNKVNECNTASFPPPSPQADWGYCTADLAKGTQRGQSVHPETNGELKKSLVAALQLPEAAVTGEKAVGVQTRKDCKDLGKASPDPASRPPAPDQPSGTPVERDSVQAQHCCSSDAENRLKISRSSQQSTAAGEVKLPELREFCMEPVVNQPWVKQQTMKDNAGGSREPKIEEEIQRGRNLPKRETSSTALGTCASLPPLMVQESLYHPVVESSFTFQEFFSLKNPELPPVPPTEAAPPAAARDPELKDMKDAVQESSQANAAVMEPVLPSITGEPLVAPKLTDPKQQDNKADAAVTDDTVPVTLTAFDQPIDACELTLKDPVQPCNDVLTVFAETLPLSLRVSDEPIGASKSKIKDPEDIKDHVQKSNDLDAMQTESLPLSVAVSSHLVDANEVNLKGTKDSDQQSNKANAVVAETAPVSVAVSDQPANASASNLRDLKDPVQESKNPDAAVSLSLIADAGEPEPKDLKDPFQQCNQEDLVIETLPLSVPDQLCDTNESELKGLKRSVEQTNTNAVLVELSILPPLVPDPASVSSKPELNDFKHNIQQSSQEEAVVAEPIQELKRVVDPAASCSILGLEDHEHFVQQRSQAEGVEPEVDEVRDETERDSAVMEHIDAKEVTLLSDERATFDPKNKVASDTLSNEKWKKNSDIGLMPTADQIESEKEAIQRPEVKDTGDSKEATKTGGWDLNRETVSAAKEEHTRIIKGDSPGLVDKDQSEKMSTSILLALCDASPKSDLIELEKNKSFTTSPASPQIADDDLHRETSTGASTELTSPTFRDESAGAKHSGEHGVIISENPPIKLHNLVDNVRTACDVTTADVPTDSKMEVSVLMQSEFCIASPVTAKSETPASSSLTTLGPLLCPQDLLSDCELTSLHMDTVHQEKTHEAVACSSNVENGKEEIPPTSPQEASSLHHTNLSAFLSPSHNGTSNDGRNKGEHADSFSTESYLVTPPLADQPDRATVRRDQVRQEVTISAAVLSGSERDELGKEKQAEQINSTKASVPQTSQGGISSKTEPELPVPKKEKGGVEVKLFSTSVVESKSVSKPVCEDVGLEVTGVLDKRSDPNLIHSSKSNALTINPLSSVLTTEPLSVEPITEPDLTTDSIRTALDKNTGSPQTKPELEPKTPAATIPLSSGPEILPLNPITLSKAGLFSARLDHIPDPPVLKPSETSQDVEADVLSTHPESLSAEKDLLIETHGAGDVMCKPLSAQAQSAELLNAPDLNVGHISTKGEPGGDEPPKSAIDIKPEVPYSSAPSILLEKKTEKDSQLEIQETQRELCAEEEKEAAAAAHTHREFGEIHTQEKYEDRSDPRLAPAGVGLSDSIASQNEGLSGDLHMSLDQDCSSGTICMDYSQSQSTTLPPCLLQQLGSSKQREGTFNNDPGKCNQGEEPGASTLQERVDPRQDITVVISNYKLQEGSSQDKAEPLPDVNTIPVTVSGLVLGEVVGNAEGACNRYPSDMLSFSSGVRAQTLNGVRESMGSGTIPSVSATDKLAVNEIEEKGQGTVTEDSEEITLTLEGNAAPTVHMSPLSCIKGQECSIFESQEEACTLEEAMETPLEDFMVPSGQARDSLTLSDHLILKNASVTPYADIDGGDQECLKPHTDLKKQPGATAAALQLPECSTWPLTMSEFSVDCGHPSKDEEVISSPVGVSGLYVEGDHADNTTEPGQSAVQPLFMEGQLHTHNDSLAENNETVLNSTRQGVQEVEISDPGPWSCHRDLGSPTKLHSKEGDSMKKEAKLVLPAEAGKTFSLDSHELQECPVSSEAQQETCHASGGKEVLSSAPWAEGGKGEQLENRSPDGTWEERDSPEAPSGLSVGAPPPAETLTSSREQGPPPTNVSQKEPVPGSPGFPVHWQGSGSLTADCSSACLALHSKAGLVHGSGSFERVLEASSLPETEGSKGNLEAAPEQGRDASGYSVTEVTDNSRHADRIQQTEVTSEDTGCLVESLRHAAALAQNELPHEHIKEFSHLSPIQLAASPTADLEFSTPSEEKATPLGKEEERPVSRCSLIGQSEAGDPTPDLPDPLEKQSLQPPLPAYLLQDGVDFPTPPPTPPERCSSSPPSSGPPEPRTPSPAFPAPDLPPTLCVDVPEAHPSLPPTRSSDSDGAFETPESTTPVKAAPPPLPPPEPDAQSLQLPSEDTGFCSDSASVTDVPLTEPVPESPSFSPPCRSNSTVFDEDKPIASSGTYNLDLLAAEPFPDTALSPGSKADDSGCRRRSTDSLPQGRCPLTRSLSLQAGELDGPDEGSVEGVPGKLPAEVFSIGTESAPGTLRKTRKPRPASLKKKPLSRQSSSTEAEKKAKPRPESPPQAREEEEEQEGASTVTSPGGTLRKDKTKTKFGSPASSPKEAEQPTPASPVHPPAPVSPPVPDEESPIPPKASYNWDPDNFEGIDPFRTGGSKVPNSPVLCRKGTSFTSAADPPDPPEEPAPPALPSPPVPAAVIPHEEQPLNKRQSVRLEFDYSEEGGEGGRETTPPPKRLGKKPGAKMPLRKPKPGVRKPPPPDEPLDNASTAVQPSENNDDILIPKATYGFDPSKWEDPNFNPFSSKSGIPNSPRLPRTGYNFDPDSFDDSIDPFKTSNKMGNSPPKSSTTSFEVSADDNDNDSIRDLEDLNQNKPAKKKKTPLKSMFGDSTSLCCLFNTFRVKKSPKRSSMSETSSQEQTPLSTPDTPPVMPQDEHATDEEKLASSSNQKWAALQGVETELTSHPQDYPQPSDLTAFVNENSLGSQMHVQDYEIEYMEKIGSSSPPLSVKKPSLYLKLDSVTDSPAKSSCTRDSEPSSPCTGSFEEMEAQISAGGKSPVLSSSRGAPELAGTEKSRKRENESLGHAPGAERDGVTPSQDPEDPNNSLLLDRLAESGGPLHYMEPDLAETNPTAFAQKLQSRLKKPSHRRRNGSPKARHQREVMSPAESTVSKGSLYSRTGYSEGDASPYLPRDLDHSLGIAREEIVTKEKEVAEWQRKYEDSRQEVVEMRRIVAEYEKTIAQMIEDEQREKSLSHHTIQQLIVEKDQALADLNSVEKSLADLFRRYEKMKDVLEGFRKNEEVLKKCAQEYLSRIRKEEQRYQALKIHAEEKLDKANADIAQVRAKAKQEQAAYQASLRKEQMKVESLERTLEQKNKEIEELTKICDELISKMGKS</sequence>
<evidence type="ECO:0000256" key="2">
    <source>
        <dbReference type="ARBA" id="ARBA00009423"/>
    </source>
</evidence>
<feature type="compositionally biased region" description="Basic and acidic residues" evidence="8">
    <location>
        <begin position="1899"/>
        <end position="1911"/>
    </location>
</feature>
<feature type="region of interest" description="Disordered" evidence="8">
    <location>
        <begin position="3323"/>
        <end position="3755"/>
    </location>
</feature>
<feature type="compositionally biased region" description="Polar residues" evidence="8">
    <location>
        <begin position="215"/>
        <end position="224"/>
    </location>
</feature>
<feature type="compositionally biased region" description="Polar residues" evidence="8">
    <location>
        <begin position="734"/>
        <end position="762"/>
    </location>
</feature>
<feature type="region of interest" description="Disordered" evidence="8">
    <location>
        <begin position="1782"/>
        <end position="1807"/>
    </location>
</feature>
<feature type="compositionally biased region" description="Polar residues" evidence="8">
    <location>
        <begin position="3667"/>
        <end position="3676"/>
    </location>
</feature>
<feature type="compositionally biased region" description="Basic and acidic residues" evidence="8">
    <location>
        <begin position="2361"/>
        <end position="2371"/>
    </location>
</feature>
<feature type="coiled-coil region" evidence="7">
    <location>
        <begin position="4064"/>
        <end position="4257"/>
    </location>
</feature>
<comment type="similarity">
    <text evidence="2">Belongs to the TACC family.</text>
</comment>
<reference evidence="10" key="3">
    <citation type="submission" date="2025-09" db="UniProtKB">
        <authorList>
            <consortium name="Ensembl"/>
        </authorList>
    </citation>
    <scope>IDENTIFICATION</scope>
</reference>
<dbReference type="GO" id="GO:0005737">
    <property type="term" value="C:cytoplasm"/>
    <property type="evidence" value="ECO:0007669"/>
    <property type="project" value="TreeGrafter"/>
</dbReference>
<evidence type="ECO:0000256" key="1">
    <source>
        <dbReference type="ARBA" id="ARBA00004245"/>
    </source>
</evidence>
<feature type="compositionally biased region" description="Polar residues" evidence="8">
    <location>
        <begin position="896"/>
        <end position="907"/>
    </location>
</feature>
<dbReference type="InterPro" id="IPR007707">
    <property type="entry name" value="TACC_C"/>
</dbReference>
<name>A0A8C9UZ40_SCLFO</name>
<dbReference type="Gene3D" id="1.20.5.1700">
    <property type="match status" value="1"/>
</dbReference>
<feature type="compositionally biased region" description="Basic and acidic residues" evidence="8">
    <location>
        <begin position="655"/>
        <end position="676"/>
    </location>
</feature>
<dbReference type="GO" id="GO:0007052">
    <property type="term" value="P:mitotic spindle organization"/>
    <property type="evidence" value="ECO:0007669"/>
    <property type="project" value="InterPro"/>
</dbReference>
<feature type="compositionally biased region" description="Basic and acidic residues" evidence="8">
    <location>
        <begin position="2423"/>
        <end position="2435"/>
    </location>
</feature>
<feature type="compositionally biased region" description="Basic residues" evidence="8">
    <location>
        <begin position="4006"/>
        <end position="4024"/>
    </location>
</feature>
<feature type="compositionally biased region" description="Basic and acidic residues" evidence="8">
    <location>
        <begin position="1782"/>
        <end position="1803"/>
    </location>
</feature>
<feature type="compositionally biased region" description="Basic and acidic residues" evidence="8">
    <location>
        <begin position="535"/>
        <end position="544"/>
    </location>
</feature>
<feature type="region of interest" description="Disordered" evidence="8">
    <location>
        <begin position="2103"/>
        <end position="2146"/>
    </location>
</feature>
<organism evidence="10 11">
    <name type="scientific">Scleropages formosus</name>
    <name type="common">Asian bonytongue</name>
    <name type="synonym">Osteoglossum formosum</name>
    <dbReference type="NCBI Taxonomy" id="113540"/>
    <lineage>
        <taxon>Eukaryota</taxon>
        <taxon>Metazoa</taxon>
        <taxon>Chordata</taxon>
        <taxon>Craniata</taxon>
        <taxon>Vertebrata</taxon>
        <taxon>Euteleostomi</taxon>
        <taxon>Actinopterygii</taxon>
        <taxon>Neopterygii</taxon>
        <taxon>Teleostei</taxon>
        <taxon>Osteoglossocephala</taxon>
        <taxon>Osteoglossomorpha</taxon>
        <taxon>Osteoglossiformes</taxon>
        <taxon>Osteoglossidae</taxon>
        <taxon>Scleropages</taxon>
    </lineage>
</organism>
<feature type="region of interest" description="Disordered" evidence="8">
    <location>
        <begin position="699"/>
        <end position="815"/>
    </location>
</feature>
<feature type="region of interest" description="Disordered" evidence="8">
    <location>
        <begin position="2826"/>
        <end position="2859"/>
    </location>
</feature>
<feature type="region of interest" description="Disordered" evidence="8">
    <location>
        <begin position="878"/>
        <end position="907"/>
    </location>
</feature>
<feature type="compositionally biased region" description="Basic and acidic residues" evidence="8">
    <location>
        <begin position="882"/>
        <end position="893"/>
    </location>
</feature>
<feature type="compositionally biased region" description="Polar residues" evidence="8">
    <location>
        <begin position="546"/>
        <end position="586"/>
    </location>
</feature>
<evidence type="ECO:0000256" key="6">
    <source>
        <dbReference type="ARBA" id="ARBA00023212"/>
    </source>
</evidence>
<feature type="compositionally biased region" description="Low complexity" evidence="8">
    <location>
        <begin position="3775"/>
        <end position="3786"/>
    </location>
</feature>
<feature type="compositionally biased region" description="Basic and acidic residues" evidence="8">
    <location>
        <begin position="3048"/>
        <end position="3057"/>
    </location>
</feature>
<dbReference type="Pfam" id="PF05010">
    <property type="entry name" value="TACC_C"/>
    <property type="match status" value="1"/>
</dbReference>
<feature type="compositionally biased region" description="Basic residues" evidence="8">
    <location>
        <begin position="3603"/>
        <end position="3621"/>
    </location>
</feature>
<dbReference type="PANTHER" id="PTHR13924">
    <property type="entry name" value="TRANSFORMING ACIDIC COILED-COIL CONTAINING PROTEIN 1/2"/>
    <property type="match status" value="1"/>
</dbReference>
<feature type="compositionally biased region" description="Polar residues" evidence="8">
    <location>
        <begin position="1887"/>
        <end position="1898"/>
    </location>
</feature>
<feature type="region of interest" description="Disordered" evidence="8">
    <location>
        <begin position="2884"/>
        <end position="2979"/>
    </location>
</feature>
<comment type="subcellular location">
    <subcellularLocation>
        <location evidence="1">Cytoplasm</location>
        <location evidence="1">Cytoskeleton</location>
    </subcellularLocation>
</comment>
<feature type="compositionally biased region" description="Basic and acidic residues" evidence="8">
    <location>
        <begin position="1556"/>
        <end position="1567"/>
    </location>
</feature>
<feature type="compositionally biased region" description="Polar residues" evidence="8">
    <location>
        <begin position="509"/>
        <end position="525"/>
    </location>
</feature>
<evidence type="ECO:0000256" key="5">
    <source>
        <dbReference type="ARBA" id="ARBA00023054"/>
    </source>
</evidence>
<feature type="compositionally biased region" description="Polar residues" evidence="8">
    <location>
        <begin position="2116"/>
        <end position="2136"/>
    </location>
</feature>
<feature type="compositionally biased region" description="Pro residues" evidence="8">
    <location>
        <begin position="3479"/>
        <end position="3493"/>
    </location>
</feature>
<feature type="compositionally biased region" description="Low complexity" evidence="8">
    <location>
        <begin position="3283"/>
        <end position="3293"/>
    </location>
</feature>
<feature type="compositionally biased region" description="Polar residues" evidence="8">
    <location>
        <begin position="83"/>
        <end position="95"/>
    </location>
</feature>
<feature type="compositionally biased region" description="Low complexity" evidence="8">
    <location>
        <begin position="1054"/>
        <end position="1071"/>
    </location>
</feature>
<feature type="compositionally biased region" description="Polar residues" evidence="8">
    <location>
        <begin position="3633"/>
        <end position="3642"/>
    </location>
</feature>
<feature type="region of interest" description="Disordered" evidence="8">
    <location>
        <begin position="2423"/>
        <end position="2457"/>
    </location>
</feature>
<keyword evidence="11" id="KW-1185">Reference proteome</keyword>
<feature type="compositionally biased region" description="Pro residues" evidence="8">
    <location>
        <begin position="3188"/>
        <end position="3207"/>
    </location>
</feature>
<feature type="region of interest" description="Disordered" evidence="8">
    <location>
        <begin position="38"/>
        <end position="95"/>
    </location>
</feature>
<dbReference type="InterPro" id="IPR039915">
    <property type="entry name" value="TACC"/>
</dbReference>
<proteinExistence type="inferred from homology"/>
<feature type="region of interest" description="Disordered" evidence="8">
    <location>
        <begin position="2496"/>
        <end position="2523"/>
    </location>
</feature>
<dbReference type="GO" id="GO:0005856">
    <property type="term" value="C:cytoskeleton"/>
    <property type="evidence" value="ECO:0007669"/>
    <property type="project" value="UniProtKB-SubCell"/>
</dbReference>
<feature type="compositionally biased region" description="Polar residues" evidence="8">
    <location>
        <begin position="3995"/>
        <end position="4005"/>
    </location>
</feature>
<dbReference type="FunFam" id="1.20.5.1700:FF:000001">
    <property type="entry name" value="Transforming acidic coiled-coil-containing protein 1 isoform 2"/>
    <property type="match status" value="1"/>
</dbReference>
<reference evidence="10" key="2">
    <citation type="submission" date="2025-08" db="UniProtKB">
        <authorList>
            <consortium name="Ensembl"/>
        </authorList>
    </citation>
    <scope>IDENTIFICATION</scope>
</reference>
<feature type="compositionally biased region" description="Pro residues" evidence="8">
    <location>
        <begin position="3551"/>
        <end position="3563"/>
    </location>
</feature>
<feature type="region of interest" description="Disordered" evidence="8">
    <location>
        <begin position="959"/>
        <end position="1143"/>
    </location>
</feature>
<feature type="region of interest" description="Disordered" evidence="8">
    <location>
        <begin position="207"/>
        <end position="266"/>
    </location>
</feature>
<feature type="compositionally biased region" description="Basic and acidic residues" evidence="8">
    <location>
        <begin position="2913"/>
        <end position="2933"/>
    </location>
</feature>
<feature type="region of interest" description="Disordered" evidence="8">
    <location>
        <begin position="2015"/>
        <end position="2065"/>
    </location>
</feature>
<feature type="compositionally biased region" description="Polar residues" evidence="8">
    <location>
        <begin position="2029"/>
        <end position="2054"/>
    </location>
</feature>
<evidence type="ECO:0000256" key="3">
    <source>
        <dbReference type="ARBA" id="ARBA00022490"/>
    </source>
</evidence>
<feature type="compositionally biased region" description="Basic and acidic residues" evidence="8">
    <location>
        <begin position="3937"/>
        <end position="3959"/>
    </location>
</feature>
<feature type="compositionally biased region" description="Basic and acidic residues" evidence="8">
    <location>
        <begin position="3420"/>
        <end position="3429"/>
    </location>
</feature>
<dbReference type="PANTHER" id="PTHR13924:SF11">
    <property type="entry name" value="TRANSFORMING ACIDIC COILED-COIL-CONTAINING PROTEIN 2"/>
    <property type="match status" value="1"/>
</dbReference>
<feature type="compositionally biased region" description="Basic and acidic residues" evidence="8">
    <location>
        <begin position="3568"/>
        <end position="3584"/>
    </location>
</feature>
<gene>
    <name evidence="10" type="primary">tacc2</name>
</gene>
<feature type="compositionally biased region" description="Polar residues" evidence="8">
    <location>
        <begin position="4032"/>
        <end position="4046"/>
    </location>
</feature>
<feature type="compositionally biased region" description="Polar residues" evidence="8">
    <location>
        <begin position="607"/>
        <end position="622"/>
    </location>
</feature>
<evidence type="ECO:0000256" key="4">
    <source>
        <dbReference type="ARBA" id="ARBA00022553"/>
    </source>
</evidence>
<feature type="compositionally biased region" description="Basic and acidic residues" evidence="8">
    <location>
        <begin position="2104"/>
        <end position="2115"/>
    </location>
</feature>
<feature type="region of interest" description="Disordered" evidence="8">
    <location>
        <begin position="643"/>
        <end position="685"/>
    </location>
</feature>
<feature type="region of interest" description="Disordered" evidence="8">
    <location>
        <begin position="3104"/>
        <end position="3309"/>
    </location>
</feature>
<feature type="region of interest" description="Disordered" evidence="8">
    <location>
        <begin position="1544"/>
        <end position="1567"/>
    </location>
</feature>
<feature type="compositionally biased region" description="Basic and acidic residues" evidence="8">
    <location>
        <begin position="711"/>
        <end position="727"/>
    </location>
</feature>
<dbReference type="OrthoDB" id="10255048at2759"/>
<feature type="region of interest" description="Disordered" evidence="8">
    <location>
        <begin position="2070"/>
        <end position="2089"/>
    </location>
</feature>
<dbReference type="GeneTree" id="ENSGT00940000157052"/>
<evidence type="ECO:0000256" key="7">
    <source>
        <dbReference type="SAM" id="Coils"/>
    </source>
</evidence>